<dbReference type="Proteomes" id="UP000072660">
    <property type="component" value="Unassembled WGS sequence"/>
</dbReference>
<dbReference type="EMBL" id="LSZO01000217">
    <property type="protein sequence ID" value="KXU34248.1"/>
    <property type="molecule type" value="Genomic_DNA"/>
</dbReference>
<dbReference type="SMART" id="SM00062">
    <property type="entry name" value="PBPb"/>
    <property type="match status" value="1"/>
</dbReference>
<dbReference type="OrthoDB" id="7708309at2"/>
<dbReference type="PANTHER" id="PTHR35936:SF17">
    <property type="entry name" value="ARGININE-BINDING EXTRACELLULAR PROTEIN ARTP"/>
    <property type="match status" value="1"/>
</dbReference>
<keyword evidence="2 3" id="KW-0732">Signal</keyword>
<evidence type="ECO:0000259" key="4">
    <source>
        <dbReference type="SMART" id="SM00062"/>
    </source>
</evidence>
<dbReference type="Pfam" id="PF00497">
    <property type="entry name" value="SBP_bac_3"/>
    <property type="match status" value="1"/>
</dbReference>
<dbReference type="RefSeq" id="WP_068393148.1">
    <property type="nucleotide sequence ID" value="NZ_LSZO01000217.1"/>
</dbReference>
<evidence type="ECO:0000256" key="2">
    <source>
        <dbReference type="ARBA" id="ARBA00022729"/>
    </source>
</evidence>
<name>A0A139SI43_9GAMM</name>
<gene>
    <name evidence="5" type="ORF">AXE65_07535</name>
</gene>
<dbReference type="Gene3D" id="3.40.190.10">
    <property type="entry name" value="Periplasmic binding protein-like II"/>
    <property type="match status" value="2"/>
</dbReference>
<accession>A0A139SI43</accession>
<dbReference type="PANTHER" id="PTHR35936">
    <property type="entry name" value="MEMBRANE-BOUND LYTIC MUREIN TRANSGLYCOSYLASE F"/>
    <property type="match status" value="1"/>
</dbReference>
<dbReference type="AlphaFoldDB" id="A0A139SI43"/>
<proteinExistence type="inferred from homology"/>
<keyword evidence="6" id="KW-1185">Reference proteome</keyword>
<dbReference type="InterPro" id="IPR001638">
    <property type="entry name" value="Solute-binding_3/MltF_N"/>
</dbReference>
<evidence type="ECO:0000256" key="1">
    <source>
        <dbReference type="ARBA" id="ARBA00010333"/>
    </source>
</evidence>
<dbReference type="SUPFAM" id="SSF53850">
    <property type="entry name" value="Periplasmic binding protein-like II"/>
    <property type="match status" value="1"/>
</dbReference>
<comment type="caution">
    <text evidence="5">The sequence shown here is derived from an EMBL/GenBank/DDBJ whole genome shotgun (WGS) entry which is preliminary data.</text>
</comment>
<feature type="domain" description="Solute-binding protein family 3/N-terminal" evidence="4">
    <location>
        <begin position="38"/>
        <end position="262"/>
    </location>
</feature>
<organism evidence="5 6">
    <name type="scientific">Ventosimonas gracilis</name>
    <dbReference type="NCBI Taxonomy" id="1680762"/>
    <lineage>
        <taxon>Bacteria</taxon>
        <taxon>Pseudomonadati</taxon>
        <taxon>Pseudomonadota</taxon>
        <taxon>Gammaproteobacteria</taxon>
        <taxon>Pseudomonadales</taxon>
        <taxon>Ventosimonadaceae</taxon>
        <taxon>Ventosimonas</taxon>
    </lineage>
</organism>
<evidence type="ECO:0000313" key="6">
    <source>
        <dbReference type="Proteomes" id="UP000072660"/>
    </source>
</evidence>
<comment type="similarity">
    <text evidence="1">Belongs to the bacterial solute-binding protein 3 family.</text>
</comment>
<feature type="signal peptide" evidence="3">
    <location>
        <begin position="1"/>
        <end position="26"/>
    </location>
</feature>
<reference evidence="5 6" key="1">
    <citation type="submission" date="2016-02" db="EMBL/GenBank/DDBJ databases">
        <authorList>
            <person name="Wen L."/>
            <person name="He K."/>
            <person name="Yang H."/>
        </authorList>
    </citation>
    <scope>NUCLEOTIDE SEQUENCE [LARGE SCALE GENOMIC DNA]</scope>
    <source>
        <strain evidence="5 6">CV58</strain>
    </source>
</reference>
<sequence length="271" mass="29202">MFQPAKIALVAFAAASALLLQAPAQAESSWSTIQKKGVLRCGAAPAPVYVMRDPKSGQYSGIHADLCRDFGEQVLNVKVEFVDATWDNLVAGLQSNKWDMALALNPTPARSLVVAFSDPVVSSETAFVMYKNNPKFATAGNTIMDYDKVGVVIGTQAGSTHAAALKPIIKQATVQLLPAIDEVRLGLMSRRVDIWAGDSIEQLTTLATNPGYQQVPLNPALEKGYVAFGLSREMSAADLATLNIYLRRRKDAGDFERMVEESVQQAVAATQ</sequence>
<protein>
    <recommendedName>
        <fullName evidence="4">Solute-binding protein family 3/N-terminal domain-containing protein</fullName>
    </recommendedName>
</protein>
<evidence type="ECO:0000313" key="5">
    <source>
        <dbReference type="EMBL" id="KXU34248.1"/>
    </source>
</evidence>
<evidence type="ECO:0000256" key="3">
    <source>
        <dbReference type="SAM" id="SignalP"/>
    </source>
</evidence>
<feature type="chain" id="PRO_5007299239" description="Solute-binding protein family 3/N-terminal domain-containing protein" evidence="3">
    <location>
        <begin position="27"/>
        <end position="271"/>
    </location>
</feature>